<evidence type="ECO:0000313" key="2">
    <source>
        <dbReference type="Proteomes" id="UP001160390"/>
    </source>
</evidence>
<reference evidence="1" key="1">
    <citation type="submission" date="2023-01" db="EMBL/GenBank/DDBJ databases">
        <authorList>
            <person name="Piombo E."/>
        </authorList>
    </citation>
    <scope>NUCLEOTIDE SEQUENCE</scope>
</reference>
<dbReference type="AlphaFoldDB" id="A0AA35Q261"/>
<evidence type="ECO:0000313" key="1">
    <source>
        <dbReference type="EMBL" id="CAI6087250.1"/>
    </source>
</evidence>
<dbReference type="EMBL" id="CABFNP030000794">
    <property type="protein sequence ID" value="CAI6087250.1"/>
    <property type="molecule type" value="Genomic_DNA"/>
</dbReference>
<organism evidence="1 2">
    <name type="scientific">Clonostachys chloroleuca</name>
    <dbReference type="NCBI Taxonomy" id="1926264"/>
    <lineage>
        <taxon>Eukaryota</taxon>
        <taxon>Fungi</taxon>
        <taxon>Dikarya</taxon>
        <taxon>Ascomycota</taxon>
        <taxon>Pezizomycotina</taxon>
        <taxon>Sordariomycetes</taxon>
        <taxon>Hypocreomycetidae</taxon>
        <taxon>Hypocreales</taxon>
        <taxon>Bionectriaceae</taxon>
        <taxon>Clonostachys</taxon>
    </lineage>
</organism>
<accession>A0AA35Q261</accession>
<protein>
    <submittedName>
        <fullName evidence="1">Uncharacterized protein</fullName>
    </submittedName>
</protein>
<keyword evidence="2" id="KW-1185">Reference proteome</keyword>
<sequence length="293" mass="33346">MDLIRADGKPLSTFQIARVLNRERVIAVPSHWTNLHLDLLECSFGRITYDHPAEEEEVGPNNLHLLFQSFANINAWKRAHSVPHLMCQDKKIYTGLALFFEGKVAEVFPCTTFHAQPVSTHERSPPFAVYVDVKTLQWIREDYFEPSSIYAATLKIARSLSEIKIKKATPENPMHDPYIPALLIAMAQEQQASAAELDSLSDVMRMTVWRPPVAVIRNVADQTQFQPKLILSKPRSDFVYLYETNINSMFLCKFSDPGVKPPCSTSMEIRINAIAVKPIHTLGRRLQELVLPY</sequence>
<dbReference type="Proteomes" id="UP001160390">
    <property type="component" value="Unassembled WGS sequence"/>
</dbReference>
<proteinExistence type="predicted"/>
<name>A0AA35Q261_9HYPO</name>
<comment type="caution">
    <text evidence="1">The sequence shown here is derived from an EMBL/GenBank/DDBJ whole genome shotgun (WGS) entry which is preliminary data.</text>
</comment>
<gene>
    <name evidence="1" type="ORF">CCHLO57077_00016403</name>
</gene>